<evidence type="ECO:0000256" key="4">
    <source>
        <dbReference type="ARBA" id="ARBA00022692"/>
    </source>
</evidence>
<feature type="transmembrane region" description="Helical" evidence="8">
    <location>
        <begin position="52"/>
        <end position="72"/>
    </location>
</feature>
<proteinExistence type="predicted"/>
<dbReference type="OrthoDB" id="9797363at2"/>
<reference evidence="11" key="1">
    <citation type="submission" date="2010-02" db="EMBL/GenBank/DDBJ databases">
        <title>Complete sequence of Desulfurivibrio alkaliphilus AHT2.</title>
        <authorList>
            <consortium name="US DOE Joint Genome Institute"/>
            <person name="Pitluck S."/>
            <person name="Chertkov O."/>
            <person name="Detter J.C."/>
            <person name="Han C."/>
            <person name="Tapia R."/>
            <person name="Larimer F."/>
            <person name="Land M."/>
            <person name="Hauser L."/>
            <person name="Kyrpides N."/>
            <person name="Mikhailova N."/>
            <person name="Sorokin D.Y."/>
            <person name="Muyzer G."/>
            <person name="Woyke T."/>
        </authorList>
    </citation>
    <scope>NUCLEOTIDE SEQUENCE [LARGE SCALE GENOMIC DNA]</scope>
    <source>
        <strain evidence="11">DSM 19089 / UNIQEM U267 / AHT2</strain>
    </source>
</reference>
<dbReference type="InParanoid" id="D6Z4G2"/>
<dbReference type="RefSeq" id="WP_013163961.1">
    <property type="nucleotide sequence ID" value="NC_014216.1"/>
</dbReference>
<dbReference type="GO" id="GO:0008233">
    <property type="term" value="F:peptidase activity"/>
    <property type="evidence" value="ECO:0007669"/>
    <property type="project" value="UniProtKB-KW"/>
</dbReference>
<feature type="transmembrane region" description="Helical" evidence="8">
    <location>
        <begin position="133"/>
        <end position="150"/>
    </location>
</feature>
<dbReference type="GO" id="GO:0005886">
    <property type="term" value="C:plasma membrane"/>
    <property type="evidence" value="ECO:0007669"/>
    <property type="project" value="UniProtKB-SubCell"/>
</dbReference>
<comment type="subcellular location">
    <subcellularLocation>
        <location evidence="1">Cell membrane</location>
        <topology evidence="1">Multi-pass membrane protein</topology>
    </subcellularLocation>
</comment>
<feature type="transmembrane region" description="Helical" evidence="8">
    <location>
        <begin position="195"/>
        <end position="214"/>
    </location>
</feature>
<keyword evidence="7 8" id="KW-0472">Membrane</keyword>
<evidence type="ECO:0000256" key="3">
    <source>
        <dbReference type="ARBA" id="ARBA00022670"/>
    </source>
</evidence>
<feature type="transmembrane region" description="Helical" evidence="8">
    <location>
        <begin position="84"/>
        <end position="104"/>
    </location>
</feature>
<dbReference type="eggNOG" id="COG1269">
    <property type="taxonomic scope" value="Bacteria"/>
</dbReference>
<dbReference type="InterPro" id="IPR019127">
    <property type="entry name" value="Exosortase"/>
</dbReference>
<dbReference type="NCBIfam" id="TIGR02602">
    <property type="entry name" value="8TM_EpsH"/>
    <property type="match status" value="1"/>
</dbReference>
<evidence type="ECO:0000259" key="9">
    <source>
        <dbReference type="Pfam" id="PF11984"/>
    </source>
</evidence>
<dbReference type="AlphaFoldDB" id="D6Z4G2"/>
<dbReference type="InterPro" id="IPR014263">
    <property type="entry name" value="Methanolan_biosynth_EpsI"/>
</dbReference>
<feature type="transmembrane region" description="Helical" evidence="8">
    <location>
        <begin position="261"/>
        <end position="281"/>
    </location>
</feature>
<keyword evidence="4 8" id="KW-0812">Transmembrane</keyword>
<name>D6Z4G2_DESAT</name>
<evidence type="ECO:0000313" key="10">
    <source>
        <dbReference type="EMBL" id="ADH86437.1"/>
    </source>
</evidence>
<feature type="transmembrane region" description="Helical" evidence="8">
    <location>
        <begin position="221"/>
        <end position="241"/>
    </location>
</feature>
<dbReference type="HOGENOM" id="CLU_039817_1_0_7"/>
<evidence type="ECO:0000256" key="2">
    <source>
        <dbReference type="ARBA" id="ARBA00022475"/>
    </source>
</evidence>
<dbReference type="InterPro" id="IPR026392">
    <property type="entry name" value="Exo/Archaeosortase_dom"/>
</dbReference>
<organism evidence="10 11">
    <name type="scientific">Desulfurivibrio alkaliphilus (strain DSM 19089 / UNIQEM U267 / AHT2)</name>
    <dbReference type="NCBI Taxonomy" id="589865"/>
    <lineage>
        <taxon>Bacteria</taxon>
        <taxon>Pseudomonadati</taxon>
        <taxon>Thermodesulfobacteriota</taxon>
        <taxon>Desulfobulbia</taxon>
        <taxon>Desulfobulbales</taxon>
        <taxon>Desulfobulbaceae</taxon>
        <taxon>Desulfurivibrio</taxon>
    </lineage>
</organism>
<dbReference type="GO" id="GO:0006508">
    <property type="term" value="P:proteolysis"/>
    <property type="evidence" value="ECO:0007669"/>
    <property type="project" value="UniProtKB-KW"/>
</dbReference>
<dbReference type="NCBIfam" id="TIGR04178">
    <property type="entry name" value="exo_archaeo"/>
    <property type="match status" value="1"/>
</dbReference>
<keyword evidence="2" id="KW-1003">Cell membrane</keyword>
<evidence type="ECO:0000256" key="6">
    <source>
        <dbReference type="ARBA" id="ARBA00022989"/>
    </source>
</evidence>
<dbReference type="KEGG" id="dak:DaAHT2_1745"/>
<gene>
    <name evidence="10" type="ordered locus">DaAHT2_1745</name>
</gene>
<keyword evidence="3" id="KW-0645">Protease</keyword>
<dbReference type="STRING" id="589865.DaAHT2_1745"/>
<feature type="transmembrane region" description="Helical" evidence="8">
    <location>
        <begin position="21"/>
        <end position="40"/>
    </location>
</feature>
<accession>D6Z4G2</accession>
<dbReference type="Proteomes" id="UP000001508">
    <property type="component" value="Chromosome"/>
</dbReference>
<keyword evidence="11" id="KW-1185">Reference proteome</keyword>
<evidence type="ECO:0000256" key="7">
    <source>
        <dbReference type="ARBA" id="ARBA00023136"/>
    </source>
</evidence>
<dbReference type="EMBL" id="CP001940">
    <property type="protein sequence ID" value="ADH86437.1"/>
    <property type="molecule type" value="Genomic_DNA"/>
</dbReference>
<dbReference type="InterPro" id="IPR013426">
    <property type="entry name" value="EpsH-like"/>
</dbReference>
<feature type="transmembrane region" description="Helical" evidence="8">
    <location>
        <begin position="157"/>
        <end position="175"/>
    </location>
</feature>
<dbReference type="Pfam" id="PF11984">
    <property type="entry name" value="DUF3485"/>
    <property type="match status" value="1"/>
</dbReference>
<evidence type="ECO:0000256" key="8">
    <source>
        <dbReference type="SAM" id="Phobius"/>
    </source>
</evidence>
<sequence>MAATVAGRAGGARAWTVPWRALLATILVLIAGAIGLEPIWRWLHAQWSSVHGIYSHGYLNLMLSMWMGYRYWRRDPPDRLRPDWRGAVPLAGLVGLLAIMGLVFIDASRSLLLPPVFLCCVWLLFGAPAVRRLLLPALFLYFAIAPFWLFNVPLQSLAAVVVGQVIVFSGFTAYLDGKFIHIPAGIFEIAQGCSGVSYFVAALTLACFFALMYLRKKRYRLLLVGVAGLAAIFSNWVRIYTLILIGHFTDMQHSLVAEHNTYGWIVFLVFFAPVLMLARWLEGRELATVGASAATNAFGARKLGFGATSPGSQSSGVTSLAGSLASWSGAAVLASTLLLVPALVGWGGSLSSSPAGVGLLPYVSSTAREVDRFPSAWSPVTQQAVEQRLVDKWGGGETFEVYRALYPVQDWGAELFTSGNSVTGEGWRQLGVSLVEVNIAGQKMQVVEHVGILYGQRRLIWSWYYVAGTPVVNRQYARLVQLKGIFAGRRDAGVLAVSLVCGWGCDESRAILRGYVEEAGAGLLVDHQSFTRTF</sequence>
<keyword evidence="5" id="KW-0378">Hydrolase</keyword>
<dbReference type="Pfam" id="PF09721">
    <property type="entry name" value="Exosortase_EpsH"/>
    <property type="match status" value="1"/>
</dbReference>
<evidence type="ECO:0000313" key="11">
    <source>
        <dbReference type="Proteomes" id="UP000001508"/>
    </source>
</evidence>
<feature type="domain" description="Methanolan biosynthesis EpsI" evidence="9">
    <location>
        <begin position="357"/>
        <end position="519"/>
    </location>
</feature>
<keyword evidence="6 8" id="KW-1133">Transmembrane helix</keyword>
<dbReference type="NCBIfam" id="TIGR02914">
    <property type="entry name" value="EpsI_fam"/>
    <property type="match status" value="1"/>
</dbReference>
<protein>
    <submittedName>
        <fullName evidence="10">Eight transmembrane protein EpsH</fullName>
    </submittedName>
</protein>
<evidence type="ECO:0000256" key="5">
    <source>
        <dbReference type="ARBA" id="ARBA00022801"/>
    </source>
</evidence>
<evidence type="ECO:0000256" key="1">
    <source>
        <dbReference type="ARBA" id="ARBA00004651"/>
    </source>
</evidence>